<gene>
    <name evidence="2" type="ORF">Cadr_000024453</name>
</gene>
<name>A0A5N4CPU3_CAMDR</name>
<accession>A0A5N4CPU3</accession>
<organism evidence="2 3">
    <name type="scientific">Camelus dromedarius</name>
    <name type="common">Dromedary</name>
    <name type="synonym">Arabian camel</name>
    <dbReference type="NCBI Taxonomy" id="9838"/>
    <lineage>
        <taxon>Eukaryota</taxon>
        <taxon>Metazoa</taxon>
        <taxon>Chordata</taxon>
        <taxon>Craniata</taxon>
        <taxon>Vertebrata</taxon>
        <taxon>Euteleostomi</taxon>
        <taxon>Mammalia</taxon>
        <taxon>Eutheria</taxon>
        <taxon>Laurasiatheria</taxon>
        <taxon>Artiodactyla</taxon>
        <taxon>Tylopoda</taxon>
        <taxon>Camelidae</taxon>
        <taxon>Camelus</taxon>
    </lineage>
</organism>
<protein>
    <submittedName>
        <fullName evidence="2">Uncharacterized protein</fullName>
    </submittedName>
</protein>
<comment type="caution">
    <text evidence="2">The sequence shown here is derived from an EMBL/GenBank/DDBJ whole genome shotgun (WGS) entry which is preliminary data.</text>
</comment>
<keyword evidence="3" id="KW-1185">Reference proteome</keyword>
<sequence>MSVFAYESQLRGTDAGGRRCRLVDELLLWAMQKLLRKLGIFAMNLVVLSAVPPKRVPGEALHLPLQGSVLQPQGWMSCRDDGPRAPVLWSLACTWLGTVQTRHGKGLPLWPEALWAEKPHLEIFLNNHTPSCAPNTCSPQSGCDGGDWLTEVQGWENCATRETGTLGTLPRRHQTSGEKCPGHDADSLHRRSEAAGTDTGCWSSQVMLPQMLL</sequence>
<dbReference type="AlphaFoldDB" id="A0A5N4CPU3"/>
<evidence type="ECO:0000313" key="3">
    <source>
        <dbReference type="Proteomes" id="UP000299084"/>
    </source>
</evidence>
<proteinExistence type="predicted"/>
<evidence type="ECO:0000313" key="2">
    <source>
        <dbReference type="EMBL" id="KAB1260932.1"/>
    </source>
</evidence>
<dbReference type="EMBL" id="JWIN03000021">
    <property type="protein sequence ID" value="KAB1260932.1"/>
    <property type="molecule type" value="Genomic_DNA"/>
</dbReference>
<evidence type="ECO:0000256" key="1">
    <source>
        <dbReference type="SAM" id="MobiDB-lite"/>
    </source>
</evidence>
<reference evidence="2 3" key="1">
    <citation type="journal article" date="2019" name="Mol. Ecol. Resour.">
        <title>Improving Illumina assemblies with Hi-C and long reads: an example with the North African dromedary.</title>
        <authorList>
            <person name="Elbers J.P."/>
            <person name="Rogers M.F."/>
            <person name="Perelman P.L."/>
            <person name="Proskuryakova A.A."/>
            <person name="Serdyukova N.A."/>
            <person name="Johnson W.E."/>
            <person name="Horin P."/>
            <person name="Corander J."/>
            <person name="Murphy D."/>
            <person name="Burger P.A."/>
        </authorList>
    </citation>
    <scope>NUCLEOTIDE SEQUENCE [LARGE SCALE GENOMIC DNA]</scope>
    <source>
        <strain evidence="2">Drom800</strain>
        <tissue evidence="2">Blood</tissue>
    </source>
</reference>
<feature type="compositionally biased region" description="Basic and acidic residues" evidence="1">
    <location>
        <begin position="180"/>
        <end position="193"/>
    </location>
</feature>
<feature type="region of interest" description="Disordered" evidence="1">
    <location>
        <begin position="167"/>
        <end position="196"/>
    </location>
</feature>
<dbReference type="Proteomes" id="UP000299084">
    <property type="component" value="Unassembled WGS sequence"/>
</dbReference>